<evidence type="ECO:0000313" key="1">
    <source>
        <dbReference type="EMBL" id="KAL0115956.1"/>
    </source>
</evidence>
<reference evidence="1 2" key="1">
    <citation type="submission" date="2023-03" db="EMBL/GenBank/DDBJ databases">
        <title>High recombination rates correlate with genetic variation in Cardiocondyla obscurior ants.</title>
        <authorList>
            <person name="Errbii M."/>
        </authorList>
    </citation>
    <scope>NUCLEOTIDE SEQUENCE [LARGE SCALE GENOMIC DNA]</scope>
    <source>
        <strain evidence="1">Alpha-2009</strain>
        <tissue evidence="1">Whole body</tissue>
    </source>
</reference>
<proteinExistence type="predicted"/>
<keyword evidence="2" id="KW-1185">Reference proteome</keyword>
<comment type="caution">
    <text evidence="1">The sequence shown here is derived from an EMBL/GenBank/DDBJ whole genome shotgun (WGS) entry which is preliminary data.</text>
</comment>
<organism evidence="1 2">
    <name type="scientific">Cardiocondyla obscurior</name>
    <dbReference type="NCBI Taxonomy" id="286306"/>
    <lineage>
        <taxon>Eukaryota</taxon>
        <taxon>Metazoa</taxon>
        <taxon>Ecdysozoa</taxon>
        <taxon>Arthropoda</taxon>
        <taxon>Hexapoda</taxon>
        <taxon>Insecta</taxon>
        <taxon>Pterygota</taxon>
        <taxon>Neoptera</taxon>
        <taxon>Endopterygota</taxon>
        <taxon>Hymenoptera</taxon>
        <taxon>Apocrita</taxon>
        <taxon>Aculeata</taxon>
        <taxon>Formicoidea</taxon>
        <taxon>Formicidae</taxon>
        <taxon>Myrmicinae</taxon>
        <taxon>Cardiocondyla</taxon>
    </lineage>
</organism>
<gene>
    <name evidence="1" type="ORF">PUN28_011077</name>
</gene>
<protein>
    <submittedName>
        <fullName evidence="1">Uncharacterized protein</fullName>
    </submittedName>
</protein>
<dbReference type="AlphaFoldDB" id="A0AAW2FJ32"/>
<name>A0AAW2FJ32_9HYME</name>
<evidence type="ECO:0000313" key="2">
    <source>
        <dbReference type="Proteomes" id="UP001430953"/>
    </source>
</evidence>
<dbReference type="Proteomes" id="UP001430953">
    <property type="component" value="Unassembled WGS sequence"/>
</dbReference>
<sequence length="102" mass="11889">MTRTSLGNPRIYFQIKLSPFSEFQAATGCHEKSITRAKRFCEARHTTRSRNGCSQFFFFPPRINLSASRHDAPFARFFLLRGKKKDERGRGRYYGADIFSSR</sequence>
<accession>A0AAW2FJ32</accession>
<dbReference type="EMBL" id="JADYXP020000010">
    <property type="protein sequence ID" value="KAL0115956.1"/>
    <property type="molecule type" value="Genomic_DNA"/>
</dbReference>